<sequence>MQSFLSTPNFNKTFFYKEPQTLYKQFCNAFAYYKQVSLCNLNPNRQQLIKDCNFAWKQIKKEEEELSKNAVCQCDTLQKVKSATKKISEYEQMFLISMDELFKETLVSNIVNEKKIINEQETQFKKLKHHFKAQAKLAEKKVKLLNEGIVEKYEGPGRLSAAMIHSDF</sequence>
<proteinExistence type="predicted"/>
<dbReference type="Proteomes" id="UP000789405">
    <property type="component" value="Unassembled WGS sequence"/>
</dbReference>
<evidence type="ECO:0000313" key="1">
    <source>
        <dbReference type="EMBL" id="CAG8531190.1"/>
    </source>
</evidence>
<dbReference type="OrthoDB" id="2384517at2759"/>
<protein>
    <submittedName>
        <fullName evidence="1">7793_t:CDS:1</fullName>
    </submittedName>
</protein>
<dbReference type="EMBL" id="CAJVPY010001657">
    <property type="protein sequence ID" value="CAG8531190.1"/>
    <property type="molecule type" value="Genomic_DNA"/>
</dbReference>
<name>A0A9N9FEY6_9GLOM</name>
<comment type="caution">
    <text evidence="1">The sequence shown here is derived from an EMBL/GenBank/DDBJ whole genome shotgun (WGS) entry which is preliminary data.</text>
</comment>
<evidence type="ECO:0000313" key="2">
    <source>
        <dbReference type="Proteomes" id="UP000789405"/>
    </source>
</evidence>
<accession>A0A9N9FEY6</accession>
<keyword evidence="2" id="KW-1185">Reference proteome</keyword>
<dbReference type="AlphaFoldDB" id="A0A9N9FEY6"/>
<reference evidence="1" key="1">
    <citation type="submission" date="2021-06" db="EMBL/GenBank/DDBJ databases">
        <authorList>
            <person name="Kallberg Y."/>
            <person name="Tangrot J."/>
            <person name="Rosling A."/>
        </authorList>
    </citation>
    <scope>NUCLEOTIDE SEQUENCE</scope>
    <source>
        <strain evidence="1">MA453B</strain>
    </source>
</reference>
<organism evidence="1 2">
    <name type="scientific">Dentiscutata erythropus</name>
    <dbReference type="NCBI Taxonomy" id="1348616"/>
    <lineage>
        <taxon>Eukaryota</taxon>
        <taxon>Fungi</taxon>
        <taxon>Fungi incertae sedis</taxon>
        <taxon>Mucoromycota</taxon>
        <taxon>Glomeromycotina</taxon>
        <taxon>Glomeromycetes</taxon>
        <taxon>Diversisporales</taxon>
        <taxon>Gigasporaceae</taxon>
        <taxon>Dentiscutata</taxon>
    </lineage>
</organism>
<gene>
    <name evidence="1" type="ORF">DERYTH_LOCUS4352</name>
</gene>